<evidence type="ECO:0000313" key="9">
    <source>
        <dbReference type="EMBL" id="CAH0235660.1"/>
    </source>
</evidence>
<comment type="subcellular location">
    <subcellularLocation>
        <location evidence="1">Cell membrane</location>
        <topology evidence="1">Multi-pass membrane protein</topology>
    </subcellularLocation>
</comment>
<dbReference type="EMBL" id="CAKKMG010000036">
    <property type="protein sequence ID" value="CAH0235660.1"/>
    <property type="molecule type" value="Genomic_DNA"/>
</dbReference>
<feature type="transmembrane region" description="Helical" evidence="7">
    <location>
        <begin position="7"/>
        <end position="24"/>
    </location>
</feature>
<gene>
    <name evidence="9" type="primary">yedA_1</name>
    <name evidence="9" type="ORF">SRABI133_02754</name>
</gene>
<dbReference type="PANTHER" id="PTHR32322">
    <property type="entry name" value="INNER MEMBRANE TRANSPORTER"/>
    <property type="match status" value="1"/>
</dbReference>
<evidence type="ECO:0000256" key="7">
    <source>
        <dbReference type="SAM" id="Phobius"/>
    </source>
</evidence>
<evidence type="ECO:0000256" key="6">
    <source>
        <dbReference type="ARBA" id="ARBA00023136"/>
    </source>
</evidence>
<evidence type="ECO:0000256" key="5">
    <source>
        <dbReference type="ARBA" id="ARBA00022989"/>
    </source>
</evidence>
<feature type="transmembrane region" description="Helical" evidence="7">
    <location>
        <begin position="187"/>
        <end position="206"/>
    </location>
</feature>
<dbReference type="AlphaFoldDB" id="A0A9W4L1L2"/>
<comment type="caution">
    <text evidence="9">The sequence shown here is derived from an EMBL/GenBank/DDBJ whole genome shotgun (WGS) entry which is preliminary data.</text>
</comment>
<evidence type="ECO:0000313" key="10">
    <source>
        <dbReference type="Proteomes" id="UP000789326"/>
    </source>
</evidence>
<dbReference type="PANTHER" id="PTHR32322:SF18">
    <property type="entry name" value="S-ADENOSYLMETHIONINE_S-ADENOSYLHOMOCYSTEINE TRANSPORTER"/>
    <property type="match status" value="1"/>
</dbReference>
<sequence length="314" mass="34245">MIIFNYICMCLIFGTTFLAIKIGVDEGLPPFFSAGIRFFMAGILLFLMMSLRKKANLAVLFSKESFITGSTLTFGTFATLYWAEQYVASGVSAVLSATGPIMILLIQTMFLHVKLSIRTFVGCAISLIGVAMLLMPNLTVSYDSIWLIACFLILLGEMGYAAGTIYSKKVSERFSGTSPIMLNAAQMIYGGALLLLLSLASEQINIGDLANKNAIGSIVYLTVFGSMIAQSIYYWLVSKTDPIFPSTWLYISPIIALGLGKVLYHENITWLMFFGGITIIAGLIVINSKALITHFANKGRTDSVKSESNRANKA</sequence>
<dbReference type="RefSeq" id="WP_230302363.1">
    <property type="nucleotide sequence ID" value="NZ_CAKKMG010000036.1"/>
</dbReference>
<feature type="transmembrane region" description="Helical" evidence="7">
    <location>
        <begin position="60"/>
        <end position="80"/>
    </location>
</feature>
<feature type="transmembrane region" description="Helical" evidence="7">
    <location>
        <begin position="218"/>
        <end position="236"/>
    </location>
</feature>
<feature type="transmembrane region" description="Helical" evidence="7">
    <location>
        <begin position="30"/>
        <end position="48"/>
    </location>
</feature>
<evidence type="ECO:0000256" key="2">
    <source>
        <dbReference type="ARBA" id="ARBA00007362"/>
    </source>
</evidence>
<name>A0A9W4L1L2_9BACI</name>
<protein>
    <submittedName>
        <fullName evidence="9">Inner membrane transporter YedA</fullName>
    </submittedName>
</protein>
<keyword evidence="6 7" id="KW-0472">Membrane</keyword>
<dbReference type="Proteomes" id="UP000789326">
    <property type="component" value="Unassembled WGS sequence"/>
</dbReference>
<evidence type="ECO:0000256" key="3">
    <source>
        <dbReference type="ARBA" id="ARBA00022475"/>
    </source>
</evidence>
<evidence type="ECO:0000256" key="4">
    <source>
        <dbReference type="ARBA" id="ARBA00022692"/>
    </source>
</evidence>
<dbReference type="InterPro" id="IPR000620">
    <property type="entry name" value="EamA_dom"/>
</dbReference>
<proteinExistence type="inferred from homology"/>
<evidence type="ECO:0000256" key="1">
    <source>
        <dbReference type="ARBA" id="ARBA00004651"/>
    </source>
</evidence>
<dbReference type="SUPFAM" id="SSF103481">
    <property type="entry name" value="Multidrug resistance efflux transporter EmrE"/>
    <property type="match status" value="2"/>
</dbReference>
<feature type="transmembrane region" description="Helical" evidence="7">
    <location>
        <begin position="117"/>
        <end position="138"/>
    </location>
</feature>
<keyword evidence="4 7" id="KW-0812">Transmembrane</keyword>
<evidence type="ECO:0000259" key="8">
    <source>
        <dbReference type="Pfam" id="PF00892"/>
    </source>
</evidence>
<dbReference type="GO" id="GO:0005886">
    <property type="term" value="C:plasma membrane"/>
    <property type="evidence" value="ECO:0007669"/>
    <property type="project" value="UniProtKB-SubCell"/>
</dbReference>
<keyword evidence="3" id="KW-1003">Cell membrane</keyword>
<feature type="domain" description="EamA" evidence="8">
    <location>
        <begin position="148"/>
        <end position="287"/>
    </location>
</feature>
<feature type="transmembrane region" description="Helical" evidence="7">
    <location>
        <begin position="270"/>
        <end position="292"/>
    </location>
</feature>
<dbReference type="InterPro" id="IPR050638">
    <property type="entry name" value="AA-Vitamin_Transporters"/>
</dbReference>
<feature type="domain" description="EamA" evidence="8">
    <location>
        <begin position="3"/>
        <end position="134"/>
    </location>
</feature>
<dbReference type="Pfam" id="PF00892">
    <property type="entry name" value="EamA"/>
    <property type="match status" value="2"/>
</dbReference>
<organism evidence="9 10">
    <name type="scientific">Peribacillus simplex</name>
    <dbReference type="NCBI Taxonomy" id="1478"/>
    <lineage>
        <taxon>Bacteria</taxon>
        <taxon>Bacillati</taxon>
        <taxon>Bacillota</taxon>
        <taxon>Bacilli</taxon>
        <taxon>Bacillales</taxon>
        <taxon>Bacillaceae</taxon>
        <taxon>Peribacillus</taxon>
    </lineage>
</organism>
<accession>A0A9W4L1L2</accession>
<feature type="transmembrane region" description="Helical" evidence="7">
    <location>
        <begin position="248"/>
        <end position="264"/>
    </location>
</feature>
<reference evidence="9" key="1">
    <citation type="submission" date="2021-11" db="EMBL/GenBank/DDBJ databases">
        <authorList>
            <person name="Bulgarelli D."/>
        </authorList>
    </citation>
    <scope>NUCLEOTIDE SEQUENCE</scope>
    <source>
        <strain evidence="9">Bi133</strain>
    </source>
</reference>
<dbReference type="InterPro" id="IPR037185">
    <property type="entry name" value="EmrE-like"/>
</dbReference>
<keyword evidence="5 7" id="KW-1133">Transmembrane helix</keyword>
<feature type="transmembrane region" description="Helical" evidence="7">
    <location>
        <begin position="144"/>
        <end position="166"/>
    </location>
</feature>
<comment type="similarity">
    <text evidence="2">Belongs to the EamA transporter family.</text>
</comment>
<feature type="transmembrane region" description="Helical" evidence="7">
    <location>
        <begin position="86"/>
        <end position="105"/>
    </location>
</feature>